<dbReference type="FunFam" id="3.30.70.2570:FF:000001">
    <property type="entry name" value="Translation factor GUF1, mitochondrial"/>
    <property type="match status" value="1"/>
</dbReference>
<evidence type="ECO:0000313" key="10">
    <source>
        <dbReference type="EMBL" id="KAG5676800.1"/>
    </source>
</evidence>
<dbReference type="GO" id="GO:0005525">
    <property type="term" value="F:GTP binding"/>
    <property type="evidence" value="ECO:0007669"/>
    <property type="project" value="UniProtKB-UniRule"/>
</dbReference>
<dbReference type="PROSITE" id="PS51722">
    <property type="entry name" value="G_TR_2"/>
    <property type="match status" value="1"/>
</dbReference>
<evidence type="ECO:0000256" key="7">
    <source>
        <dbReference type="ARBA" id="ARBA00023136"/>
    </source>
</evidence>
<dbReference type="Gene3D" id="3.30.70.240">
    <property type="match status" value="1"/>
</dbReference>
<feature type="binding site" evidence="8">
    <location>
        <begin position="176"/>
        <end position="179"/>
    </location>
    <ligand>
        <name>GTP</name>
        <dbReference type="ChEBI" id="CHEBI:37565"/>
    </ligand>
</feature>
<dbReference type="Gene3D" id="3.40.50.300">
    <property type="entry name" value="P-loop containing nucleotide triphosphate hydrolases"/>
    <property type="match status" value="1"/>
</dbReference>
<sequence>MLRHAIKKIKEISNLKSKSFNRRLSYYSTNVQKECDDVNKYLEVKVENIRNISIIAHVDAGKSTLSDRLLEITGALKKNSGKTQVLDTLTVEKERGITVKANCVSLLYHYKNETYLINITDTPGHIDFSNEVARSLTIASSGAVLLIDANHGIQAQTLANYSMAVSKNLKIIPVINKIDLKNANPEKVTEDLLMMLNIDPDDVLKISAKLGTGVEEVLHHVIEKIPHPQADRSTSLFRAHLIDSHYDRYRGALNLMFIKDGEISLDQEIQSYETGKTYTVRSLSILTPDEVKANKLKAGQIGLIGCNMRNSKDAIIGDTYFLKHTTIEPLQAFKKLQPLVFAGIYPQDNSQHLALKNAIEKLVLNDSCVTVSPDTSPALGHGFRLGFLGLLHMEVFSQRLEQEHDSTPIITAPNVTYKIKIKDIKGILSKYNGKNIIEVSNPKHFPNPLDVEEYFEPTVIATIITPQPYLGQIISLCVEKRGIQQTSVNLDNDRILLKYILPLNEVILDFHDHVKSLSSGFASFDYEENEYVSSNLVKLEILLNSVPVDELSMICHPRNVELRARELAAKLKELIPRQMVEIRIQACVANKVIARETIKAFRKDVTQWLYGGDVTRRKKLLKQQAEGKKKMRMIANIHVPRDTFIKVLKR</sequence>
<dbReference type="CDD" id="cd16260">
    <property type="entry name" value="EF4_III"/>
    <property type="match status" value="1"/>
</dbReference>
<dbReference type="InterPro" id="IPR038363">
    <property type="entry name" value="LepA_C_sf"/>
</dbReference>
<keyword evidence="5 8" id="KW-0496">Mitochondrion</keyword>
<protein>
    <recommendedName>
        <fullName evidence="8">Translation factor GUF1 homolog, mitochondrial</fullName>
        <ecNumber evidence="8">3.6.5.n1</ecNumber>
    </recommendedName>
    <alternativeName>
        <fullName evidence="8">Elongation factor 4 homolog</fullName>
        <shortName evidence="8">EF-4</shortName>
    </alternativeName>
    <alternativeName>
        <fullName evidence="8">GTPase GUF1 homolog</fullName>
    </alternativeName>
    <alternativeName>
        <fullName evidence="8">Ribosomal back-translocase</fullName>
    </alternativeName>
</protein>
<comment type="function">
    <text evidence="8">Promotes mitochondrial protein synthesis. May act as a fidelity factor of the translation reaction, by catalyzing a one-codon backward translocation of tRNAs on improperly translocated ribosomes. Binds to mitochondrial ribosomes in a GTP-dependent manner.</text>
</comment>
<dbReference type="InterPro" id="IPR035654">
    <property type="entry name" value="LepA_IV"/>
</dbReference>
<dbReference type="PANTHER" id="PTHR43512">
    <property type="entry name" value="TRANSLATION FACTOR GUF1-RELATED"/>
    <property type="match status" value="1"/>
</dbReference>
<dbReference type="GO" id="GO:0045727">
    <property type="term" value="P:positive regulation of translation"/>
    <property type="evidence" value="ECO:0007669"/>
    <property type="project" value="UniProtKB-UniRule"/>
</dbReference>
<dbReference type="InterPro" id="IPR005225">
    <property type="entry name" value="Small_GTP-bd"/>
</dbReference>
<dbReference type="CDD" id="cd03709">
    <property type="entry name" value="lepA_C"/>
    <property type="match status" value="1"/>
</dbReference>
<dbReference type="InterPro" id="IPR013842">
    <property type="entry name" value="LepA_CTD"/>
</dbReference>
<keyword evidence="4 8" id="KW-0378">Hydrolase</keyword>
<comment type="similarity">
    <text evidence="1">Belongs to the TRAFAC class translation factor GTPase superfamily. Classic translation factor GTPase family. LepA subfamily.</text>
</comment>
<dbReference type="InterPro" id="IPR035647">
    <property type="entry name" value="EFG_III/V"/>
</dbReference>
<keyword evidence="6 8" id="KW-0342">GTP-binding</keyword>
<comment type="caution">
    <text evidence="10">The sequence shown here is derived from an EMBL/GenBank/DDBJ whole genome shotgun (WGS) entry which is preliminary data.</text>
</comment>
<dbReference type="InterPro" id="IPR027417">
    <property type="entry name" value="P-loop_NTPase"/>
</dbReference>
<dbReference type="GO" id="GO:0006412">
    <property type="term" value="P:translation"/>
    <property type="evidence" value="ECO:0007669"/>
    <property type="project" value="UniProtKB-KW"/>
</dbReference>
<comment type="similarity">
    <text evidence="8">Belongs to the GTP-binding elongation factor family. LepA subfamily.</text>
</comment>
<feature type="domain" description="Tr-type G" evidence="9">
    <location>
        <begin position="47"/>
        <end position="229"/>
    </location>
</feature>
<dbReference type="Pfam" id="PF00679">
    <property type="entry name" value="EFG_C"/>
    <property type="match status" value="1"/>
</dbReference>
<dbReference type="OrthoDB" id="1074at2759"/>
<dbReference type="InterPro" id="IPR000795">
    <property type="entry name" value="T_Tr_GTP-bd_dom"/>
</dbReference>
<dbReference type="PROSITE" id="PS00301">
    <property type="entry name" value="G_TR_1"/>
    <property type="match status" value="1"/>
</dbReference>
<dbReference type="Pfam" id="PF00009">
    <property type="entry name" value="GTP_EFTU"/>
    <property type="match status" value="1"/>
</dbReference>
<proteinExistence type="inferred from homology"/>
<evidence type="ECO:0000256" key="4">
    <source>
        <dbReference type="ARBA" id="ARBA00022801"/>
    </source>
</evidence>
<dbReference type="Proteomes" id="UP001107558">
    <property type="component" value="Chromosome 2"/>
</dbReference>
<evidence type="ECO:0000256" key="6">
    <source>
        <dbReference type="ARBA" id="ARBA00023134"/>
    </source>
</evidence>
<dbReference type="FunFam" id="3.40.50.300:FF:000078">
    <property type="entry name" value="Elongation factor 4"/>
    <property type="match status" value="1"/>
</dbReference>
<dbReference type="GO" id="GO:0097177">
    <property type="term" value="F:mitochondrial ribosome binding"/>
    <property type="evidence" value="ECO:0007669"/>
    <property type="project" value="TreeGrafter"/>
</dbReference>
<dbReference type="Gene3D" id="2.40.30.10">
    <property type="entry name" value="Translation factors"/>
    <property type="match status" value="1"/>
</dbReference>
<name>A0A9J6C4M7_POLVA</name>
<dbReference type="GO" id="GO:0003924">
    <property type="term" value="F:GTPase activity"/>
    <property type="evidence" value="ECO:0007669"/>
    <property type="project" value="UniProtKB-UniRule"/>
</dbReference>
<dbReference type="GO" id="GO:0005743">
    <property type="term" value="C:mitochondrial inner membrane"/>
    <property type="evidence" value="ECO:0007669"/>
    <property type="project" value="UniProtKB-SubCell"/>
</dbReference>
<dbReference type="InterPro" id="IPR006297">
    <property type="entry name" value="EF-4"/>
</dbReference>
<dbReference type="PRINTS" id="PR00315">
    <property type="entry name" value="ELONGATNFCT"/>
</dbReference>
<dbReference type="PANTHER" id="PTHR43512:SF7">
    <property type="entry name" value="TRANSLATION FACTOR GUF1, MITOCHONDRIAL"/>
    <property type="match status" value="1"/>
</dbReference>
<dbReference type="AlphaFoldDB" id="A0A9J6C4M7"/>
<comment type="catalytic activity">
    <reaction evidence="8">
        <text>GTP + H2O = GDP + phosphate + H(+)</text>
        <dbReference type="Rhea" id="RHEA:19669"/>
        <dbReference type="ChEBI" id="CHEBI:15377"/>
        <dbReference type="ChEBI" id="CHEBI:15378"/>
        <dbReference type="ChEBI" id="CHEBI:37565"/>
        <dbReference type="ChEBI" id="CHEBI:43474"/>
        <dbReference type="ChEBI" id="CHEBI:58189"/>
        <dbReference type="EC" id="3.6.5.n1"/>
    </reaction>
</comment>
<keyword evidence="8" id="KW-0648">Protein biosynthesis</keyword>
<evidence type="ECO:0000256" key="8">
    <source>
        <dbReference type="HAMAP-Rule" id="MF_03137"/>
    </source>
</evidence>
<evidence type="ECO:0000256" key="5">
    <source>
        <dbReference type="ARBA" id="ARBA00023128"/>
    </source>
</evidence>
<evidence type="ECO:0000313" key="11">
    <source>
        <dbReference type="Proteomes" id="UP001107558"/>
    </source>
</evidence>
<dbReference type="Pfam" id="PF06421">
    <property type="entry name" value="LepA_C"/>
    <property type="match status" value="1"/>
</dbReference>
<dbReference type="FunFam" id="3.30.70.870:FF:000004">
    <property type="entry name" value="Translation factor GUF1, mitochondrial"/>
    <property type="match status" value="1"/>
</dbReference>
<dbReference type="InterPro" id="IPR031157">
    <property type="entry name" value="G_TR_CS"/>
</dbReference>
<feature type="binding site" evidence="8">
    <location>
        <begin position="121"/>
        <end position="125"/>
    </location>
    <ligand>
        <name>GTP</name>
        <dbReference type="ChEBI" id="CHEBI:37565"/>
    </ligand>
</feature>
<accession>A0A9J6C4M7</accession>
<comment type="subcellular location">
    <subcellularLocation>
        <location evidence="8">Mitochondrion inner membrane</location>
        <topology evidence="8">Peripheral membrane protein</topology>
        <orientation evidence="8">Matrix side</orientation>
    </subcellularLocation>
</comment>
<keyword evidence="7 8" id="KW-0472">Membrane</keyword>
<dbReference type="EMBL" id="JADBJN010000002">
    <property type="protein sequence ID" value="KAG5676800.1"/>
    <property type="molecule type" value="Genomic_DNA"/>
</dbReference>
<dbReference type="NCBIfam" id="TIGR01393">
    <property type="entry name" value="lepA"/>
    <property type="match status" value="1"/>
</dbReference>
<dbReference type="SUPFAM" id="SSF54980">
    <property type="entry name" value="EF-G C-terminal domain-like"/>
    <property type="match status" value="2"/>
</dbReference>
<dbReference type="Gene3D" id="3.30.70.870">
    <property type="entry name" value="Elongation Factor G (Translational Gtpase), domain 3"/>
    <property type="match status" value="1"/>
</dbReference>
<dbReference type="FunFam" id="3.30.70.240:FF:000007">
    <property type="entry name" value="Translation factor GUF1, mitochondrial"/>
    <property type="match status" value="1"/>
</dbReference>
<keyword evidence="3 8" id="KW-0999">Mitochondrion inner membrane</keyword>
<evidence type="ECO:0000256" key="1">
    <source>
        <dbReference type="ARBA" id="ARBA00005454"/>
    </source>
</evidence>
<dbReference type="HAMAP" id="MF_00071">
    <property type="entry name" value="LepA"/>
    <property type="match status" value="1"/>
</dbReference>
<dbReference type="SUPFAM" id="SSF50447">
    <property type="entry name" value="Translation proteins"/>
    <property type="match status" value="1"/>
</dbReference>
<dbReference type="NCBIfam" id="TIGR00231">
    <property type="entry name" value="small_GTP"/>
    <property type="match status" value="1"/>
</dbReference>
<dbReference type="FunFam" id="2.40.30.10:FF:000015">
    <property type="entry name" value="Translation factor GUF1, mitochondrial"/>
    <property type="match status" value="1"/>
</dbReference>
<keyword evidence="11" id="KW-1185">Reference proteome</keyword>
<gene>
    <name evidence="10" type="ORF">PVAND_006608</name>
</gene>
<keyword evidence="2 8" id="KW-0547">Nucleotide-binding</keyword>
<dbReference type="GO" id="GO:0005759">
    <property type="term" value="C:mitochondrial matrix"/>
    <property type="evidence" value="ECO:0007669"/>
    <property type="project" value="UniProtKB-UniRule"/>
</dbReference>
<dbReference type="EC" id="3.6.5.n1" evidence="8"/>
<dbReference type="InterPro" id="IPR000640">
    <property type="entry name" value="EFG_V-like"/>
</dbReference>
<evidence type="ECO:0000259" key="9">
    <source>
        <dbReference type="PROSITE" id="PS51722"/>
    </source>
</evidence>
<dbReference type="InterPro" id="IPR009000">
    <property type="entry name" value="Transl_B-barrel_sf"/>
</dbReference>
<dbReference type="Gene3D" id="3.30.70.2570">
    <property type="entry name" value="Elongation factor 4, C-terminal domain"/>
    <property type="match status" value="1"/>
</dbReference>
<organism evidence="10 11">
    <name type="scientific">Polypedilum vanderplanki</name>
    <name type="common">Sleeping chironomid midge</name>
    <dbReference type="NCBI Taxonomy" id="319348"/>
    <lineage>
        <taxon>Eukaryota</taxon>
        <taxon>Metazoa</taxon>
        <taxon>Ecdysozoa</taxon>
        <taxon>Arthropoda</taxon>
        <taxon>Hexapoda</taxon>
        <taxon>Insecta</taxon>
        <taxon>Pterygota</taxon>
        <taxon>Neoptera</taxon>
        <taxon>Endopterygota</taxon>
        <taxon>Diptera</taxon>
        <taxon>Nematocera</taxon>
        <taxon>Chironomoidea</taxon>
        <taxon>Chironomidae</taxon>
        <taxon>Chironominae</taxon>
        <taxon>Polypedilum</taxon>
        <taxon>Polypedilum</taxon>
    </lineage>
</organism>
<reference evidence="10" key="1">
    <citation type="submission" date="2021-03" db="EMBL/GenBank/DDBJ databases">
        <title>Chromosome level genome of the anhydrobiotic midge Polypedilum vanderplanki.</title>
        <authorList>
            <person name="Yoshida Y."/>
            <person name="Kikawada T."/>
            <person name="Gusev O."/>
        </authorList>
    </citation>
    <scope>NUCLEOTIDE SEQUENCE</scope>
    <source>
        <strain evidence="10">NIAS01</strain>
        <tissue evidence="10">Whole body or cell culture</tissue>
    </source>
</reference>
<dbReference type="SUPFAM" id="SSF52540">
    <property type="entry name" value="P-loop containing nucleoside triphosphate hydrolases"/>
    <property type="match status" value="1"/>
</dbReference>
<evidence type="ECO:0000256" key="2">
    <source>
        <dbReference type="ARBA" id="ARBA00022741"/>
    </source>
</evidence>
<evidence type="ECO:0000256" key="3">
    <source>
        <dbReference type="ARBA" id="ARBA00022792"/>
    </source>
</evidence>
<comment type="caution">
    <text evidence="8">Lacks conserved residue(s) required for the propagation of feature annotation.</text>
</comment>